<keyword evidence="3" id="KW-1185">Reference proteome</keyword>
<name>A0A1Z4GIS3_9CYAN</name>
<dbReference type="GO" id="GO:0005524">
    <property type="term" value="F:ATP binding"/>
    <property type="evidence" value="ECO:0007669"/>
    <property type="project" value="UniProtKB-KW"/>
</dbReference>
<dbReference type="InterPro" id="IPR007409">
    <property type="entry name" value="Restrct_endonuc_type1_HsdR_N"/>
</dbReference>
<protein>
    <recommendedName>
        <fullName evidence="1">Restriction endonuclease type I HsdR N-terminal domain-containing protein</fullName>
    </recommendedName>
</protein>
<dbReference type="GO" id="GO:0003677">
    <property type="term" value="F:DNA binding"/>
    <property type="evidence" value="ECO:0007669"/>
    <property type="project" value="UniProtKB-KW"/>
</dbReference>
<dbReference type="GO" id="GO:0009035">
    <property type="term" value="F:type I site-specific deoxyribonuclease activity"/>
    <property type="evidence" value="ECO:0007669"/>
    <property type="project" value="UniProtKB-EC"/>
</dbReference>
<gene>
    <name evidence="2" type="ORF">NIES21_32450</name>
</gene>
<dbReference type="Gene3D" id="3.90.1570.50">
    <property type="match status" value="1"/>
</dbReference>
<feature type="domain" description="Restriction endonuclease type I HsdR N-terminal" evidence="1">
    <location>
        <begin position="61"/>
        <end position="127"/>
    </location>
</feature>
<accession>A0A1Z4GIS3</accession>
<evidence type="ECO:0000313" key="3">
    <source>
        <dbReference type="Proteomes" id="UP000218287"/>
    </source>
</evidence>
<evidence type="ECO:0000259" key="1">
    <source>
        <dbReference type="Pfam" id="PF04313"/>
    </source>
</evidence>
<dbReference type="OrthoDB" id="9148007at2"/>
<dbReference type="Proteomes" id="UP000218287">
    <property type="component" value="Chromosome"/>
</dbReference>
<organism evidence="2 3">
    <name type="scientific">Anabaenopsis circularis NIES-21</name>
    <dbReference type="NCBI Taxonomy" id="1085406"/>
    <lineage>
        <taxon>Bacteria</taxon>
        <taxon>Bacillati</taxon>
        <taxon>Cyanobacteriota</taxon>
        <taxon>Cyanophyceae</taxon>
        <taxon>Nostocales</taxon>
        <taxon>Nodulariaceae</taxon>
        <taxon>Anabaenopsis</taxon>
    </lineage>
</organism>
<dbReference type="Pfam" id="PF04313">
    <property type="entry name" value="HSDR_N"/>
    <property type="match status" value="1"/>
</dbReference>
<dbReference type="InterPro" id="IPR017035">
    <property type="entry name" value="UCP035009_HsdR_All3000-type"/>
</dbReference>
<evidence type="ECO:0000313" key="2">
    <source>
        <dbReference type="EMBL" id="BAY17407.1"/>
    </source>
</evidence>
<reference evidence="2 3" key="1">
    <citation type="submission" date="2017-06" db="EMBL/GenBank/DDBJ databases">
        <title>Genome sequencing of cyanobaciteial culture collection at National Institute for Environmental Studies (NIES).</title>
        <authorList>
            <person name="Hirose Y."/>
            <person name="Shimura Y."/>
            <person name="Fujisawa T."/>
            <person name="Nakamura Y."/>
            <person name="Kawachi M."/>
        </authorList>
    </citation>
    <scope>NUCLEOTIDE SEQUENCE [LARGE SCALE GENOMIC DNA]</scope>
    <source>
        <strain evidence="2 3">NIES-21</strain>
    </source>
</reference>
<dbReference type="GO" id="GO:0009307">
    <property type="term" value="P:DNA restriction-modification system"/>
    <property type="evidence" value="ECO:0007669"/>
    <property type="project" value="UniProtKB-KW"/>
</dbReference>
<proteinExistence type="predicted"/>
<dbReference type="AlphaFoldDB" id="A0A1Z4GIS3"/>
<dbReference type="EMBL" id="AP018174">
    <property type="protein sequence ID" value="BAY17407.1"/>
    <property type="molecule type" value="Genomic_DNA"/>
</dbReference>
<dbReference type="PIRSF" id="PIRSF035009">
    <property type="entry name" value="UCP035009_HSDR_N"/>
    <property type="match status" value="1"/>
</dbReference>
<sequence>MDFIDQIKAVSQQIPKLKEQVLTEEATKNAFVMPFINALGYNVFNPTEVCPEFTADVPGLKGEKVDYAINMNGVPIILIECKWCGASLEHPKHSSQLHRYFHATEAKFGILTNGILYRFYTDTEKTNVMDEKPFFEFNMMDFNESMVNELKRFSKIAFNPEQMADFAKNLLYTKEIKRLMAEQLTEPSPEFVKFFASQVYTGKLTVSVTNKFTEITKRSLKEFINDRITDRLKSAIDLPDTITTGTQSTSNQDTELDGEADSALSENEIPITEEEMQGFLIVKAILREVIDISQLQFRATKNYFGINLDNKVSKTVCRLWFKSSKKYIGIIDVDGKEAKKSISSLDEIYGLVEILKDRAKYLTQNSLKQPKSVDLYES</sequence>